<dbReference type="InterPro" id="IPR032716">
    <property type="entry name" value="ACC_epsilon"/>
</dbReference>
<evidence type="ECO:0008006" key="3">
    <source>
        <dbReference type="Google" id="ProtNLM"/>
    </source>
</evidence>
<keyword evidence="2" id="KW-1185">Reference proteome</keyword>
<sequence length="73" mass="8145">MTTAERTALLRVTRGNPSAEELAVLTAVLLSRTAAVGAEPDDLSRQRRAVARWSRPERERKFGGARTWRAPTR</sequence>
<evidence type="ECO:0000313" key="1">
    <source>
        <dbReference type="EMBL" id="GAA2427553.1"/>
    </source>
</evidence>
<dbReference type="Proteomes" id="UP001501638">
    <property type="component" value="Unassembled WGS sequence"/>
</dbReference>
<name>A0ABP5WHK8_9ACTN</name>
<reference evidence="2" key="1">
    <citation type="journal article" date="2019" name="Int. J. Syst. Evol. Microbiol.">
        <title>The Global Catalogue of Microorganisms (GCM) 10K type strain sequencing project: providing services to taxonomists for standard genome sequencing and annotation.</title>
        <authorList>
            <consortium name="The Broad Institute Genomics Platform"/>
            <consortium name="The Broad Institute Genome Sequencing Center for Infectious Disease"/>
            <person name="Wu L."/>
            <person name="Ma J."/>
        </authorList>
    </citation>
    <scope>NUCLEOTIDE SEQUENCE [LARGE SCALE GENOMIC DNA]</scope>
    <source>
        <strain evidence="2">JCM 6305</strain>
    </source>
</reference>
<dbReference type="RefSeq" id="WP_344320603.1">
    <property type="nucleotide sequence ID" value="NZ_BAAASZ010000006.1"/>
</dbReference>
<dbReference type="EMBL" id="BAAASZ010000006">
    <property type="protein sequence ID" value="GAA2427553.1"/>
    <property type="molecule type" value="Genomic_DNA"/>
</dbReference>
<comment type="caution">
    <text evidence="1">The sequence shown here is derived from an EMBL/GenBank/DDBJ whole genome shotgun (WGS) entry which is preliminary data.</text>
</comment>
<organism evidence="1 2">
    <name type="scientific">Streptomyces macrosporus</name>
    <dbReference type="NCBI Taxonomy" id="44032"/>
    <lineage>
        <taxon>Bacteria</taxon>
        <taxon>Bacillati</taxon>
        <taxon>Actinomycetota</taxon>
        <taxon>Actinomycetes</taxon>
        <taxon>Kitasatosporales</taxon>
        <taxon>Streptomycetaceae</taxon>
        <taxon>Streptomyces</taxon>
    </lineage>
</organism>
<protein>
    <recommendedName>
        <fullName evidence="3">Acyl-CoA carboxylase subunit epsilon</fullName>
    </recommendedName>
</protein>
<dbReference type="Pfam" id="PF13822">
    <property type="entry name" value="ACC_epsilon"/>
    <property type="match status" value="1"/>
</dbReference>
<gene>
    <name evidence="1" type="ORF">GCM10010405_07700</name>
</gene>
<accession>A0ABP5WHK8</accession>
<evidence type="ECO:0000313" key="2">
    <source>
        <dbReference type="Proteomes" id="UP001501638"/>
    </source>
</evidence>
<proteinExistence type="predicted"/>